<reference evidence="2" key="2">
    <citation type="submission" date="2021-03" db="UniProtKB">
        <authorList>
            <consortium name="EnsemblPlants"/>
        </authorList>
    </citation>
    <scope>IDENTIFICATION</scope>
</reference>
<evidence type="ECO:0008006" key="4">
    <source>
        <dbReference type="Google" id="ProtNLM"/>
    </source>
</evidence>
<dbReference type="PANTHER" id="PTHR36714">
    <property type="entry name" value="T23E23.1"/>
    <property type="match status" value="1"/>
</dbReference>
<keyword evidence="1" id="KW-0472">Membrane</keyword>
<keyword evidence="3" id="KW-1185">Reference proteome</keyword>
<sequence>MDPRFKQALLQSQEEGEEIQQLEFRNERQRLKFLNVKQLKSFEILKSAVKNFTSNTKFMSFMILSILPFFSFIVFFEIQISEATDAILRFLVPFSMSYDIGFDSDENISLFSTTDENESKRETFRIVFELVPFYLIFLPLLELFSLTIVINISAKVVDAGNTESANLKETFYQKNNFKGPFITSLWVQLFSASNLFGLIWAVANHSIITTGFDYSFSDYRYDSVIQNNIYVNILSILFHTLIALALLYKYLDWSALWNMAIVISVLEGETGLDALEISAYYRKHCKRTGFQFDAYILCIYCCSEAAHSASQNVLVKWVTMVLYFYGCKAQAMSKKFDDEEVGQAMKDGDICTV</sequence>
<keyword evidence="1" id="KW-0812">Transmembrane</keyword>
<dbReference type="EnsemblPlants" id="AUR62014010-RA">
    <property type="protein sequence ID" value="AUR62014010-RA:cds"/>
    <property type="gene ID" value="AUR62014010"/>
</dbReference>
<feature type="transmembrane region" description="Helical" evidence="1">
    <location>
        <begin position="58"/>
        <end position="78"/>
    </location>
</feature>
<dbReference type="OMA" id="GFIYMVP"/>
<feature type="transmembrane region" description="Helical" evidence="1">
    <location>
        <begin position="185"/>
        <end position="208"/>
    </location>
</feature>
<accession>A0A803LJ63</accession>
<dbReference type="Proteomes" id="UP000596660">
    <property type="component" value="Unplaced"/>
</dbReference>
<dbReference type="Gramene" id="AUR62014010-RA">
    <property type="protein sequence ID" value="AUR62014010-RA:cds"/>
    <property type="gene ID" value="AUR62014010"/>
</dbReference>
<feature type="transmembrane region" description="Helical" evidence="1">
    <location>
        <begin position="229"/>
        <end position="251"/>
    </location>
</feature>
<keyword evidence="1" id="KW-1133">Transmembrane helix</keyword>
<organism evidence="2 3">
    <name type="scientific">Chenopodium quinoa</name>
    <name type="common">Quinoa</name>
    <dbReference type="NCBI Taxonomy" id="63459"/>
    <lineage>
        <taxon>Eukaryota</taxon>
        <taxon>Viridiplantae</taxon>
        <taxon>Streptophyta</taxon>
        <taxon>Embryophyta</taxon>
        <taxon>Tracheophyta</taxon>
        <taxon>Spermatophyta</taxon>
        <taxon>Magnoliopsida</taxon>
        <taxon>eudicotyledons</taxon>
        <taxon>Gunneridae</taxon>
        <taxon>Pentapetalae</taxon>
        <taxon>Caryophyllales</taxon>
        <taxon>Chenopodiaceae</taxon>
        <taxon>Chenopodioideae</taxon>
        <taxon>Atripliceae</taxon>
        <taxon>Chenopodium</taxon>
    </lineage>
</organism>
<dbReference type="PANTHER" id="PTHR36714:SF1">
    <property type="entry name" value="T23E23.1"/>
    <property type="match status" value="1"/>
</dbReference>
<evidence type="ECO:0000313" key="2">
    <source>
        <dbReference type="EnsemblPlants" id="AUR62014010-RA:cds"/>
    </source>
</evidence>
<proteinExistence type="predicted"/>
<protein>
    <recommendedName>
        <fullName evidence="4">Transmembrane protein</fullName>
    </recommendedName>
</protein>
<dbReference type="AlphaFoldDB" id="A0A803LJ63"/>
<feature type="transmembrane region" description="Helical" evidence="1">
    <location>
        <begin position="130"/>
        <end position="154"/>
    </location>
</feature>
<evidence type="ECO:0000256" key="1">
    <source>
        <dbReference type="SAM" id="Phobius"/>
    </source>
</evidence>
<evidence type="ECO:0000313" key="3">
    <source>
        <dbReference type="Proteomes" id="UP000596660"/>
    </source>
</evidence>
<reference evidence="2" key="1">
    <citation type="journal article" date="2017" name="Nature">
        <title>The genome of Chenopodium quinoa.</title>
        <authorList>
            <person name="Jarvis D.E."/>
            <person name="Ho Y.S."/>
            <person name="Lightfoot D.J."/>
            <person name="Schmoeckel S.M."/>
            <person name="Li B."/>
            <person name="Borm T.J.A."/>
            <person name="Ohyanagi H."/>
            <person name="Mineta K."/>
            <person name="Michell C.T."/>
            <person name="Saber N."/>
            <person name="Kharbatia N.M."/>
            <person name="Rupper R.R."/>
            <person name="Sharp A.R."/>
            <person name="Dally N."/>
            <person name="Boughton B.A."/>
            <person name="Woo Y.H."/>
            <person name="Gao G."/>
            <person name="Schijlen E.G.W.M."/>
            <person name="Guo X."/>
            <person name="Momin A.A."/>
            <person name="Negrao S."/>
            <person name="Al-Babili S."/>
            <person name="Gehring C."/>
            <person name="Roessner U."/>
            <person name="Jung C."/>
            <person name="Murphy K."/>
            <person name="Arold S.T."/>
            <person name="Gojobori T."/>
            <person name="van der Linden C.G."/>
            <person name="van Loo E.N."/>
            <person name="Jellen E.N."/>
            <person name="Maughan P.J."/>
            <person name="Tester M."/>
        </authorList>
    </citation>
    <scope>NUCLEOTIDE SEQUENCE [LARGE SCALE GENOMIC DNA]</scope>
    <source>
        <strain evidence="2">cv. PI 614886</strain>
    </source>
</reference>
<name>A0A803LJ63_CHEQI</name>